<evidence type="ECO:0000259" key="1">
    <source>
        <dbReference type="Pfam" id="PF13145"/>
    </source>
</evidence>
<protein>
    <submittedName>
        <fullName evidence="2">Peptidyl-prolyl cis-trans isomerase</fullName>
    </submittedName>
</protein>
<keyword evidence="2" id="KW-0413">Isomerase</keyword>
<dbReference type="AlphaFoldDB" id="A0A369XT98"/>
<dbReference type="InterPro" id="IPR000297">
    <property type="entry name" value="PPIase_PpiC"/>
</dbReference>
<accession>A0A369XT98</accession>
<dbReference type="Proteomes" id="UP000253831">
    <property type="component" value="Unassembled WGS sequence"/>
</dbReference>
<dbReference type="EMBL" id="QPGA01000007">
    <property type="protein sequence ID" value="RDE51417.1"/>
    <property type="molecule type" value="Genomic_DNA"/>
</dbReference>
<organism evidence="2 3">
    <name type="scientific">Candidatus Accumulibacter meliphilus</name>
    <dbReference type="NCBI Taxonomy" id="2211374"/>
    <lineage>
        <taxon>Bacteria</taxon>
        <taxon>Pseudomonadati</taxon>
        <taxon>Pseudomonadota</taxon>
        <taxon>Betaproteobacteria</taxon>
        <taxon>Candidatus Accumulibacter</taxon>
    </lineage>
</organism>
<comment type="caution">
    <text evidence="2">The sequence shown here is derived from an EMBL/GenBank/DDBJ whole genome shotgun (WGS) entry which is preliminary data.</text>
</comment>
<evidence type="ECO:0000313" key="2">
    <source>
        <dbReference type="EMBL" id="RDE51417.1"/>
    </source>
</evidence>
<name>A0A369XT98_9PROT</name>
<dbReference type="Pfam" id="PF13145">
    <property type="entry name" value="Rotamase_2"/>
    <property type="match status" value="1"/>
</dbReference>
<dbReference type="GO" id="GO:0003755">
    <property type="term" value="F:peptidyl-prolyl cis-trans isomerase activity"/>
    <property type="evidence" value="ECO:0007669"/>
    <property type="project" value="InterPro"/>
</dbReference>
<sequence length="312" mass="34875">MSSGPAAAGDPQPSRVRRWLREPLLQFLVIGGALFAVYGALNPQAVVPSQANQIRLTRDDLRQMAMVWAAKWQRPPTPEEIHSLIENRIREEILYRESLALGLDQNDTIVRRRLAQKMEFLAEDTSAIRDPAAEQLKLWFEENRASFTLPDRMSFRQVYFSPDQRGLGARDAAVAALGKLVDKPADSPVVADLGDRFMFQDYYAERVPEQVASVFGTAFSQSLSGLTPGAWRGPIESGLGWHLVFIDSITPGRVPQFDEIEPEVKAEWINAQRAEAKRKVFAAMRARYEVVLPPPDEKDALVAGTASTTNTR</sequence>
<proteinExistence type="predicted"/>
<gene>
    <name evidence="2" type="ORF">DVS81_05665</name>
</gene>
<evidence type="ECO:0000313" key="3">
    <source>
        <dbReference type="Proteomes" id="UP000253831"/>
    </source>
</evidence>
<feature type="domain" description="PpiC" evidence="1">
    <location>
        <begin position="133"/>
        <end position="261"/>
    </location>
</feature>
<reference evidence="2 3" key="1">
    <citation type="submission" date="2018-05" db="EMBL/GenBank/DDBJ databases">
        <title>Integrated omic analyses show evidence that a Ca. Accumulibacter phosphatis strain performs denitrification under micro-aerobic conditions.</title>
        <authorList>
            <person name="Camejo P.Y."/>
            <person name="Katherine M.D."/>
            <person name="Daniel N.R."/>
        </authorList>
    </citation>
    <scope>NUCLEOTIDE SEQUENCE [LARGE SCALE GENOMIC DNA]</scope>
    <source>
        <strain evidence="2">UW-LDO-IC</strain>
    </source>
</reference>